<organism evidence="1 6">
    <name type="scientific">Aphanomyces astaci</name>
    <name type="common">Crayfish plague agent</name>
    <dbReference type="NCBI Taxonomy" id="112090"/>
    <lineage>
        <taxon>Eukaryota</taxon>
        <taxon>Sar</taxon>
        <taxon>Stramenopiles</taxon>
        <taxon>Oomycota</taxon>
        <taxon>Saprolegniomycetes</taxon>
        <taxon>Saprolegniales</taxon>
        <taxon>Verrucalvaceae</taxon>
        <taxon>Aphanomyces</taxon>
    </lineage>
</organism>
<reference evidence="5 6" key="2">
    <citation type="submission" date="2018-08" db="EMBL/GenBank/DDBJ databases">
        <title>Aphanomyces genome sequencing and annotation.</title>
        <authorList>
            <person name="Minardi D."/>
            <person name="Oidtmann B."/>
            <person name="Van Der Giezen M."/>
            <person name="Studholme D.J."/>
        </authorList>
    </citation>
    <scope>NUCLEOTIDE SEQUENCE [LARGE SCALE GENOMIC DNA]</scope>
    <source>
        <strain evidence="1 6">D2</strain>
        <strain evidence="3 8">FDL457</strain>
        <strain evidence="2 5">SA</strain>
    </source>
</reference>
<feature type="non-terminal residue" evidence="1">
    <location>
        <position position="1"/>
    </location>
</feature>
<evidence type="ECO:0000313" key="4">
    <source>
        <dbReference type="EMBL" id="RQM10489.1"/>
    </source>
</evidence>
<sequence>ATGERNITITNVATLSLNVKLHHERSLQDLHMLVWVRHESVVGHCVVSLKRVADLHTDGVADEARYKAGLYFNSVPVTMDGGVPVKLIFSVKTNSLQGRSRRH</sequence>
<dbReference type="Proteomes" id="UP000266643">
    <property type="component" value="Unassembled WGS sequence"/>
</dbReference>
<evidence type="ECO:0000313" key="2">
    <source>
        <dbReference type="EMBL" id="RHY60069.1"/>
    </source>
</evidence>
<dbReference type="EMBL" id="QUTD01009204">
    <property type="protein sequence ID" value="RHY43444.1"/>
    <property type="molecule type" value="Genomic_DNA"/>
</dbReference>
<evidence type="ECO:0000313" key="3">
    <source>
        <dbReference type="EMBL" id="RHZ20001.1"/>
    </source>
</evidence>
<evidence type="ECO:0000313" key="6">
    <source>
        <dbReference type="Proteomes" id="UP000266643"/>
    </source>
</evidence>
<dbReference type="EMBL" id="MZMZ02006142">
    <property type="protein sequence ID" value="RQM10489.1"/>
    <property type="molecule type" value="Genomic_DNA"/>
</dbReference>
<evidence type="ECO:0000313" key="5">
    <source>
        <dbReference type="Proteomes" id="UP000265716"/>
    </source>
</evidence>
<proteinExistence type="predicted"/>
<dbReference type="Proteomes" id="UP000286510">
    <property type="component" value="Unassembled WGS sequence"/>
</dbReference>
<evidence type="ECO:0000313" key="1">
    <source>
        <dbReference type="EMBL" id="RHY43444.1"/>
    </source>
</evidence>
<comment type="caution">
    <text evidence="1">The sequence shown here is derived from an EMBL/GenBank/DDBJ whole genome shotgun (WGS) entry which is preliminary data.</text>
</comment>
<evidence type="ECO:0000313" key="8">
    <source>
        <dbReference type="Proteomes" id="UP000286510"/>
    </source>
</evidence>
<protein>
    <submittedName>
        <fullName evidence="1">Uncharacterized protein</fullName>
    </submittedName>
</protein>
<keyword evidence="7" id="KW-1185">Reference proteome</keyword>
<gene>
    <name evidence="4" type="ORF">B5M09_007658</name>
    <name evidence="3" type="ORF">DYB26_008800</name>
    <name evidence="1" type="ORF">DYB30_003978</name>
    <name evidence="2" type="ORF">DYB38_003494</name>
</gene>
<dbReference type="AlphaFoldDB" id="A0A397CHH8"/>
<reference evidence="4 7" key="1">
    <citation type="submission" date="2018-07" db="EMBL/GenBank/DDBJ databases">
        <title>Annotation of Aphanomyces astaci genome assembly.</title>
        <authorList>
            <person name="Studholme D.J."/>
        </authorList>
    </citation>
    <scope>NUCLEOTIDE SEQUENCE [LARGE SCALE GENOMIC DNA]</scope>
    <source>
        <strain evidence="4">Pc</strain>
    </source>
</reference>
<dbReference type="EMBL" id="QUTC01005130">
    <property type="protein sequence ID" value="RHY60069.1"/>
    <property type="molecule type" value="Genomic_DNA"/>
</dbReference>
<accession>A0A397CHH8</accession>
<dbReference type="VEuPathDB" id="FungiDB:H257_08691"/>
<dbReference type="Proteomes" id="UP000265716">
    <property type="component" value="Unassembled WGS sequence"/>
</dbReference>
<evidence type="ECO:0000313" key="7">
    <source>
        <dbReference type="Proteomes" id="UP000284702"/>
    </source>
</evidence>
<dbReference type="EMBL" id="QUTF01013038">
    <property type="protein sequence ID" value="RHZ20001.1"/>
    <property type="molecule type" value="Genomic_DNA"/>
</dbReference>
<name>A0A397CHH8_APHAT</name>
<dbReference type="Proteomes" id="UP000284702">
    <property type="component" value="Unassembled WGS sequence"/>
</dbReference>